<protein>
    <submittedName>
        <fullName evidence="3">Uncharacterized protein</fullName>
    </submittedName>
</protein>
<name>A0AAE3N3S7_9BURK</name>
<proteinExistence type="predicted"/>
<keyword evidence="4" id="KW-1185">Reference proteome</keyword>
<evidence type="ECO:0000256" key="2">
    <source>
        <dbReference type="SAM" id="SignalP"/>
    </source>
</evidence>
<accession>A0AAE3N3S7</accession>
<dbReference type="Proteomes" id="UP001212602">
    <property type="component" value="Unassembled WGS sequence"/>
</dbReference>
<gene>
    <name evidence="3" type="ORF">PGB34_01360</name>
</gene>
<dbReference type="EMBL" id="JAQIPB010000001">
    <property type="protein sequence ID" value="MDA7415000.1"/>
    <property type="molecule type" value="Genomic_DNA"/>
</dbReference>
<evidence type="ECO:0000313" key="3">
    <source>
        <dbReference type="EMBL" id="MDA7415000.1"/>
    </source>
</evidence>
<dbReference type="RefSeq" id="WP_271426270.1">
    <property type="nucleotide sequence ID" value="NZ_JAQIPB010000001.1"/>
</dbReference>
<dbReference type="AlphaFoldDB" id="A0AAE3N3S7"/>
<organism evidence="3 4">
    <name type="scientific">Xenophilus arseniciresistens</name>
    <dbReference type="NCBI Taxonomy" id="1283306"/>
    <lineage>
        <taxon>Bacteria</taxon>
        <taxon>Pseudomonadati</taxon>
        <taxon>Pseudomonadota</taxon>
        <taxon>Betaproteobacteria</taxon>
        <taxon>Burkholderiales</taxon>
        <taxon>Comamonadaceae</taxon>
        <taxon>Xenophilus</taxon>
    </lineage>
</organism>
<feature type="compositionally biased region" description="Pro residues" evidence="1">
    <location>
        <begin position="125"/>
        <end position="135"/>
    </location>
</feature>
<feature type="region of interest" description="Disordered" evidence="1">
    <location>
        <begin position="66"/>
        <end position="89"/>
    </location>
</feature>
<comment type="caution">
    <text evidence="3">The sequence shown here is derived from an EMBL/GenBank/DDBJ whole genome shotgun (WGS) entry which is preliminary data.</text>
</comment>
<sequence>MHAHALARRLRAPLPLLCLALVLAGAGQLHAQPGPRAAANDNACFDVEVNGQRAPASFECLSQKLRPQAQPGAEGAAAAAGSALASESIASRPSNQLGLFNRAATGHRMGNQFGRSVYPQRPDEGMPPPMVLPRR</sequence>
<evidence type="ECO:0000313" key="4">
    <source>
        <dbReference type="Proteomes" id="UP001212602"/>
    </source>
</evidence>
<feature type="signal peptide" evidence="2">
    <location>
        <begin position="1"/>
        <end position="31"/>
    </location>
</feature>
<reference evidence="3" key="1">
    <citation type="submission" date="2023-01" db="EMBL/GenBank/DDBJ databases">
        <title>Xenophilus mangrovi sp. nov., isolated from soil of Mangrove nature reserve.</title>
        <authorList>
            <person name="Xu S."/>
            <person name="Liu Z."/>
            <person name="Xu Y."/>
        </authorList>
    </citation>
    <scope>NUCLEOTIDE SEQUENCE</scope>
    <source>
        <strain evidence="3">YW8</strain>
    </source>
</reference>
<feature type="compositionally biased region" description="Low complexity" evidence="1">
    <location>
        <begin position="72"/>
        <end position="89"/>
    </location>
</feature>
<keyword evidence="2" id="KW-0732">Signal</keyword>
<evidence type="ECO:0000256" key="1">
    <source>
        <dbReference type="SAM" id="MobiDB-lite"/>
    </source>
</evidence>
<feature type="chain" id="PRO_5042060551" evidence="2">
    <location>
        <begin position="32"/>
        <end position="135"/>
    </location>
</feature>
<feature type="region of interest" description="Disordered" evidence="1">
    <location>
        <begin position="110"/>
        <end position="135"/>
    </location>
</feature>